<sequence>MEQNLPIIAKKVWSLMQVMFFMLKKNISKTKFLIADLDMIMKRGKIAGKSLHNFLFHHHHHWAAATTTIHRRPHHISTHKKHQNKHHSAAAPLPVDGGDEMIITPAVMRALEMVTGAVAASPGAGFGKSTPRVKELRITDSPFPLSNGDGDGKVDEAAEKFIIRFYNDLRRQN</sequence>
<reference evidence="2" key="1">
    <citation type="journal article" date="2022" name="Mol. Ecol. Resour.">
        <title>The genomes of chicory, endive, great burdock and yacon provide insights into Asteraceae palaeo-polyploidization history and plant inulin production.</title>
        <authorList>
            <person name="Fan W."/>
            <person name="Wang S."/>
            <person name="Wang H."/>
            <person name="Wang A."/>
            <person name="Jiang F."/>
            <person name="Liu H."/>
            <person name="Zhao H."/>
            <person name="Xu D."/>
            <person name="Zhang Y."/>
        </authorList>
    </citation>
    <scope>NUCLEOTIDE SEQUENCE [LARGE SCALE GENOMIC DNA]</scope>
    <source>
        <strain evidence="2">cv. Niubang</strain>
    </source>
</reference>
<gene>
    <name evidence="1" type="ORF">L6452_33446</name>
</gene>
<keyword evidence="2" id="KW-1185">Reference proteome</keyword>
<dbReference type="Proteomes" id="UP001055879">
    <property type="component" value="Linkage Group LG12"/>
</dbReference>
<protein>
    <submittedName>
        <fullName evidence="1">Uncharacterized protein</fullName>
    </submittedName>
</protein>
<name>A0ACB8YGN0_ARCLA</name>
<evidence type="ECO:0000313" key="1">
    <source>
        <dbReference type="EMBL" id="KAI3684225.1"/>
    </source>
</evidence>
<organism evidence="1 2">
    <name type="scientific">Arctium lappa</name>
    <name type="common">Greater burdock</name>
    <name type="synonym">Lappa major</name>
    <dbReference type="NCBI Taxonomy" id="4217"/>
    <lineage>
        <taxon>Eukaryota</taxon>
        <taxon>Viridiplantae</taxon>
        <taxon>Streptophyta</taxon>
        <taxon>Embryophyta</taxon>
        <taxon>Tracheophyta</taxon>
        <taxon>Spermatophyta</taxon>
        <taxon>Magnoliopsida</taxon>
        <taxon>eudicotyledons</taxon>
        <taxon>Gunneridae</taxon>
        <taxon>Pentapetalae</taxon>
        <taxon>asterids</taxon>
        <taxon>campanulids</taxon>
        <taxon>Asterales</taxon>
        <taxon>Asteraceae</taxon>
        <taxon>Carduoideae</taxon>
        <taxon>Cardueae</taxon>
        <taxon>Arctiinae</taxon>
        <taxon>Arctium</taxon>
    </lineage>
</organism>
<proteinExistence type="predicted"/>
<dbReference type="EMBL" id="CM042058">
    <property type="protein sequence ID" value="KAI3684225.1"/>
    <property type="molecule type" value="Genomic_DNA"/>
</dbReference>
<accession>A0ACB8YGN0</accession>
<comment type="caution">
    <text evidence="1">The sequence shown here is derived from an EMBL/GenBank/DDBJ whole genome shotgun (WGS) entry which is preliminary data.</text>
</comment>
<reference evidence="1 2" key="2">
    <citation type="journal article" date="2022" name="Mol. Ecol. Resour.">
        <title>The genomes of chicory, endive, great burdock and yacon provide insights into Asteraceae paleo-polyploidization history and plant inulin production.</title>
        <authorList>
            <person name="Fan W."/>
            <person name="Wang S."/>
            <person name="Wang H."/>
            <person name="Wang A."/>
            <person name="Jiang F."/>
            <person name="Liu H."/>
            <person name="Zhao H."/>
            <person name="Xu D."/>
            <person name="Zhang Y."/>
        </authorList>
    </citation>
    <scope>NUCLEOTIDE SEQUENCE [LARGE SCALE GENOMIC DNA]</scope>
    <source>
        <strain evidence="2">cv. Niubang</strain>
    </source>
</reference>
<evidence type="ECO:0000313" key="2">
    <source>
        <dbReference type="Proteomes" id="UP001055879"/>
    </source>
</evidence>